<dbReference type="STRING" id="366602.Caul_4795"/>
<gene>
    <name evidence="2" type="ordered locus">Caul_4795</name>
</gene>
<dbReference type="InterPro" id="IPR002937">
    <property type="entry name" value="Amino_oxidase"/>
</dbReference>
<dbReference type="InterPro" id="IPR050464">
    <property type="entry name" value="Zeta_carotene_desat/Oxidored"/>
</dbReference>
<dbReference type="PANTHER" id="PTHR42923:SF46">
    <property type="entry name" value="AMINE OXIDASE"/>
    <property type="match status" value="1"/>
</dbReference>
<accession>B0T431</accession>
<evidence type="ECO:0000313" key="2">
    <source>
        <dbReference type="EMBL" id="ABZ73915.1"/>
    </source>
</evidence>
<dbReference type="Gene3D" id="3.50.50.60">
    <property type="entry name" value="FAD/NAD(P)-binding domain"/>
    <property type="match status" value="1"/>
</dbReference>
<evidence type="ECO:0000259" key="1">
    <source>
        <dbReference type="Pfam" id="PF01593"/>
    </source>
</evidence>
<dbReference type="HOGENOM" id="CLU_051347_0_0_5"/>
<dbReference type="PANTHER" id="PTHR42923">
    <property type="entry name" value="PROTOPORPHYRINOGEN OXIDASE"/>
    <property type="match status" value="1"/>
</dbReference>
<dbReference type="EMBL" id="CP000927">
    <property type="protein sequence ID" value="ABZ73915.1"/>
    <property type="molecule type" value="Genomic_DNA"/>
</dbReference>
<name>B0T431_CAUSK</name>
<dbReference type="NCBIfam" id="NF005560">
    <property type="entry name" value="PRK07233.1"/>
    <property type="match status" value="1"/>
</dbReference>
<dbReference type="AlphaFoldDB" id="B0T431"/>
<organism evidence="2">
    <name type="scientific">Caulobacter sp. (strain K31)</name>
    <dbReference type="NCBI Taxonomy" id="366602"/>
    <lineage>
        <taxon>Bacteria</taxon>
        <taxon>Pseudomonadati</taxon>
        <taxon>Pseudomonadota</taxon>
        <taxon>Alphaproteobacteria</taxon>
        <taxon>Caulobacterales</taxon>
        <taxon>Caulobacteraceae</taxon>
        <taxon>Caulobacter</taxon>
    </lineage>
</organism>
<dbReference type="Pfam" id="PF01593">
    <property type="entry name" value="Amino_oxidase"/>
    <property type="match status" value="1"/>
</dbReference>
<dbReference type="InterPro" id="IPR036188">
    <property type="entry name" value="FAD/NAD-bd_sf"/>
</dbReference>
<proteinExistence type="predicted"/>
<dbReference type="eggNOG" id="COG1232">
    <property type="taxonomic scope" value="Bacteria"/>
</dbReference>
<sequence precursor="true">MGLAAGYYAVRAGHEVEVVEADDRPGGMAAHFDFDGLSLERFYHFCCLSDVDTIGLLAELGLDPIVWRETKMGYFIGGKLHPFGDPISLLTFPALGPIEKLRYGLMAFISTKRGDWQRLDKISAKDWFIGWCGQSVYDRLWKPLFELKFFEYSDRISAAWIWQRIKRIGNSRKSLFQEQLGYIPGGTETLMNALAQAIEAAGGKVRLKDAVKRIRIADGVVSGVETASGASLPADFVISTAPLPYIPGLVEQDAPALAETYKGFDNVGCVCVVHKLKRSVTPNFWLNISDPTIDIPGIVEFSNLRPTGDTIVYVPYYMPATHEKFGWTDEALADESFRYMQKVNPALTADDRLAVHVGRLRYAQPVCDVGFAARVPAAQTPIRGLQIADTCFYYPEDRGVSESIGFARRMVEALPGGAR</sequence>
<dbReference type="SUPFAM" id="SSF51905">
    <property type="entry name" value="FAD/NAD(P)-binding domain"/>
    <property type="match status" value="1"/>
</dbReference>
<protein>
    <submittedName>
        <fullName evidence="2">Amine oxidase</fullName>
    </submittedName>
</protein>
<feature type="domain" description="Amine oxidase" evidence="1">
    <location>
        <begin position="2"/>
        <end position="351"/>
    </location>
</feature>
<dbReference type="GO" id="GO:0016491">
    <property type="term" value="F:oxidoreductase activity"/>
    <property type="evidence" value="ECO:0007669"/>
    <property type="project" value="InterPro"/>
</dbReference>
<dbReference type="KEGG" id="cak:Caul_4795"/>
<reference evidence="2" key="1">
    <citation type="submission" date="2008-01" db="EMBL/GenBank/DDBJ databases">
        <title>Complete sequence of chromosome of Caulobacter sp. K31.</title>
        <authorList>
            <consortium name="US DOE Joint Genome Institute"/>
            <person name="Copeland A."/>
            <person name="Lucas S."/>
            <person name="Lapidus A."/>
            <person name="Barry K."/>
            <person name="Glavina del Rio T."/>
            <person name="Dalin E."/>
            <person name="Tice H."/>
            <person name="Pitluck S."/>
            <person name="Bruce D."/>
            <person name="Goodwin L."/>
            <person name="Thompson L.S."/>
            <person name="Brettin T."/>
            <person name="Detter J.C."/>
            <person name="Han C."/>
            <person name="Schmutz J."/>
            <person name="Larimer F."/>
            <person name="Land M."/>
            <person name="Hauser L."/>
            <person name="Kyrpides N."/>
            <person name="Kim E."/>
            <person name="Stephens C."/>
            <person name="Richardson P."/>
        </authorList>
    </citation>
    <scope>NUCLEOTIDE SEQUENCE [LARGE SCALE GENOMIC DNA]</scope>
    <source>
        <strain evidence="2">K31</strain>
    </source>
</reference>